<evidence type="ECO:0000313" key="3">
    <source>
        <dbReference type="EnsemblMetazoa" id="XP_014255720.2"/>
    </source>
</evidence>
<evidence type="ECO:0000256" key="1">
    <source>
        <dbReference type="SAM" id="SignalP"/>
    </source>
</evidence>
<keyword evidence="1" id="KW-0732">Signal</keyword>
<sequence length="286" mass="32242">MFPKFVLVLFIIFYKSDCLILEGLQVPEEGLLGGLVILECRFRLGHKPLYSVKWYKENEEIFRFMPDTRPNTKSFHIPGLRVDEFKSDMHKLVLVNLTGNATGSYKCEVSTEGPSFETVYEVANLTVLAFPDRDPVVTTDKYIYGLGEYIFANCTSGSSFPATSLKWFLNGIKMDKSCVSEEGVIDIGNGRYRSFSRIKFRSRGDPGRLTLSCVGKITKTTKPTKTRLVLTVERPAKYNLLTDGSGLSESSNPRELSFCFRLLYLLMTIKEICAGVILLETSDGKR</sequence>
<dbReference type="EnsemblMetazoa" id="XM_014400234.2">
    <property type="protein sequence ID" value="XP_014255720.2"/>
    <property type="gene ID" value="LOC106670153"/>
</dbReference>
<dbReference type="GeneID" id="106670153"/>
<dbReference type="OrthoDB" id="10015491at2759"/>
<dbReference type="InterPro" id="IPR036179">
    <property type="entry name" value="Ig-like_dom_sf"/>
</dbReference>
<organism evidence="3 4">
    <name type="scientific">Cimex lectularius</name>
    <name type="common">Bed bug</name>
    <name type="synonym">Acanthia lectularia</name>
    <dbReference type="NCBI Taxonomy" id="79782"/>
    <lineage>
        <taxon>Eukaryota</taxon>
        <taxon>Metazoa</taxon>
        <taxon>Ecdysozoa</taxon>
        <taxon>Arthropoda</taxon>
        <taxon>Hexapoda</taxon>
        <taxon>Insecta</taxon>
        <taxon>Pterygota</taxon>
        <taxon>Neoptera</taxon>
        <taxon>Paraneoptera</taxon>
        <taxon>Hemiptera</taxon>
        <taxon>Heteroptera</taxon>
        <taxon>Panheteroptera</taxon>
        <taxon>Cimicomorpha</taxon>
        <taxon>Cimicidae</taxon>
        <taxon>Cimex</taxon>
    </lineage>
</organism>
<dbReference type="InterPro" id="IPR007110">
    <property type="entry name" value="Ig-like_dom"/>
</dbReference>
<dbReference type="AlphaFoldDB" id="A0A8I6TJI6"/>
<feature type="domain" description="Ig-like" evidence="2">
    <location>
        <begin position="3"/>
        <end position="126"/>
    </location>
</feature>
<dbReference type="InterPro" id="IPR013783">
    <property type="entry name" value="Ig-like_fold"/>
</dbReference>
<dbReference type="PANTHER" id="PTHR21261:SF15">
    <property type="entry name" value="BEATEN PATH IIIA, ISOFORM D-RELATED"/>
    <property type="match status" value="1"/>
</dbReference>
<dbReference type="InterPro" id="IPR003599">
    <property type="entry name" value="Ig_sub"/>
</dbReference>
<dbReference type="CDD" id="cd00096">
    <property type="entry name" value="Ig"/>
    <property type="match status" value="1"/>
</dbReference>
<feature type="signal peptide" evidence="1">
    <location>
        <begin position="1"/>
        <end position="18"/>
    </location>
</feature>
<dbReference type="Gene3D" id="2.60.40.10">
    <property type="entry name" value="Immunoglobulins"/>
    <property type="match status" value="2"/>
</dbReference>
<proteinExistence type="predicted"/>
<dbReference type="SUPFAM" id="SSF48726">
    <property type="entry name" value="Immunoglobulin"/>
    <property type="match status" value="1"/>
</dbReference>
<dbReference type="RefSeq" id="XP_014255720.2">
    <property type="nucleotide sequence ID" value="XM_014400234.2"/>
</dbReference>
<keyword evidence="4" id="KW-1185">Reference proteome</keyword>
<dbReference type="KEGG" id="clec:106670153"/>
<dbReference type="PROSITE" id="PS50835">
    <property type="entry name" value="IG_LIKE"/>
    <property type="match status" value="1"/>
</dbReference>
<dbReference type="PANTHER" id="PTHR21261">
    <property type="entry name" value="BEAT PROTEIN"/>
    <property type="match status" value="1"/>
</dbReference>
<dbReference type="Proteomes" id="UP000494040">
    <property type="component" value="Unassembled WGS sequence"/>
</dbReference>
<reference evidence="3" key="1">
    <citation type="submission" date="2022-01" db="UniProtKB">
        <authorList>
            <consortium name="EnsemblMetazoa"/>
        </authorList>
    </citation>
    <scope>IDENTIFICATION</scope>
</reference>
<evidence type="ECO:0000313" key="4">
    <source>
        <dbReference type="Proteomes" id="UP000494040"/>
    </source>
</evidence>
<protein>
    <recommendedName>
        <fullName evidence="2">Ig-like domain-containing protein</fullName>
    </recommendedName>
</protein>
<dbReference type="OMA" id="YIFANCT"/>
<evidence type="ECO:0000259" key="2">
    <source>
        <dbReference type="PROSITE" id="PS50835"/>
    </source>
</evidence>
<dbReference type="Pfam" id="PF00047">
    <property type="entry name" value="ig"/>
    <property type="match status" value="1"/>
</dbReference>
<feature type="chain" id="PRO_5035189819" description="Ig-like domain-containing protein" evidence="1">
    <location>
        <begin position="19"/>
        <end position="286"/>
    </location>
</feature>
<dbReference type="InterPro" id="IPR013151">
    <property type="entry name" value="Immunoglobulin_dom"/>
</dbReference>
<accession>A0A8I6TJI6</accession>
<name>A0A8I6TJI6_CIMLE</name>
<dbReference type="SMART" id="SM00409">
    <property type="entry name" value="IG"/>
    <property type="match status" value="1"/>
</dbReference>